<dbReference type="AlphaFoldDB" id="A0A0D2M7J8"/>
<accession>A0A0D2M7J8</accession>
<reference evidence="3 4" key="1">
    <citation type="journal article" date="2013" name="BMC Genomics">
        <title>Reconstruction of the lipid metabolism for the microalga Monoraphidium neglectum from its genome sequence reveals characteristics suitable for biofuel production.</title>
        <authorList>
            <person name="Bogen C."/>
            <person name="Al-Dilaimi A."/>
            <person name="Albersmeier A."/>
            <person name="Wichmann J."/>
            <person name="Grundmann M."/>
            <person name="Rupp O."/>
            <person name="Lauersen K.J."/>
            <person name="Blifernez-Klassen O."/>
            <person name="Kalinowski J."/>
            <person name="Goesmann A."/>
            <person name="Mussgnug J.H."/>
            <person name="Kruse O."/>
        </authorList>
    </citation>
    <scope>NUCLEOTIDE SEQUENCE [LARGE SCALE GENOMIC DNA]</scope>
    <source>
        <strain evidence="3 4">SAG 48.87</strain>
    </source>
</reference>
<dbReference type="RefSeq" id="XP_013898364.1">
    <property type="nucleotide sequence ID" value="XM_014042910.1"/>
</dbReference>
<dbReference type="KEGG" id="mng:MNEG_8621"/>
<dbReference type="EMBL" id="KK101876">
    <property type="protein sequence ID" value="KIY99344.1"/>
    <property type="molecule type" value="Genomic_DNA"/>
</dbReference>
<keyword evidence="4" id="KW-1185">Reference proteome</keyword>
<dbReference type="InterPro" id="IPR035969">
    <property type="entry name" value="Rab-GAP_TBC_sf"/>
</dbReference>
<organism evidence="3 4">
    <name type="scientific">Monoraphidium neglectum</name>
    <dbReference type="NCBI Taxonomy" id="145388"/>
    <lineage>
        <taxon>Eukaryota</taxon>
        <taxon>Viridiplantae</taxon>
        <taxon>Chlorophyta</taxon>
        <taxon>core chlorophytes</taxon>
        <taxon>Chlorophyceae</taxon>
        <taxon>CS clade</taxon>
        <taxon>Sphaeropleales</taxon>
        <taxon>Selenastraceae</taxon>
        <taxon>Monoraphidium</taxon>
    </lineage>
</organism>
<dbReference type="SUPFAM" id="SSF47923">
    <property type="entry name" value="Ypt/Rab-GAP domain of gyp1p"/>
    <property type="match status" value="1"/>
</dbReference>
<dbReference type="PROSITE" id="PS50086">
    <property type="entry name" value="TBC_RABGAP"/>
    <property type="match status" value="1"/>
</dbReference>
<dbReference type="Pfam" id="PF00566">
    <property type="entry name" value="RabGAP-TBC"/>
    <property type="match status" value="1"/>
</dbReference>
<dbReference type="PANTHER" id="PTHR22957:SF502">
    <property type="entry name" value="SMALL G PROTEIN SIGNALING MODULATOR 2-RELATED"/>
    <property type="match status" value="1"/>
</dbReference>
<keyword evidence="1" id="KW-0343">GTPase activation</keyword>
<evidence type="ECO:0000256" key="1">
    <source>
        <dbReference type="ARBA" id="ARBA00022468"/>
    </source>
</evidence>
<evidence type="ECO:0000313" key="3">
    <source>
        <dbReference type="EMBL" id="KIY99344.1"/>
    </source>
</evidence>
<evidence type="ECO:0000313" key="4">
    <source>
        <dbReference type="Proteomes" id="UP000054498"/>
    </source>
</evidence>
<protein>
    <recommendedName>
        <fullName evidence="2">Rab-GAP TBC domain-containing protein</fullName>
    </recommendedName>
</protein>
<dbReference type="STRING" id="145388.A0A0D2M7J8"/>
<name>A0A0D2M7J8_9CHLO</name>
<proteinExistence type="predicted"/>
<gene>
    <name evidence="3" type="ORF">MNEG_8621</name>
</gene>
<evidence type="ECO:0000259" key="2">
    <source>
        <dbReference type="PROSITE" id="PS50086"/>
    </source>
</evidence>
<dbReference type="Gene3D" id="1.10.8.270">
    <property type="entry name" value="putative rabgap domain of human tbc1 domain family member 14 like domains"/>
    <property type="match status" value="1"/>
</dbReference>
<dbReference type="GeneID" id="25741497"/>
<feature type="domain" description="Rab-GAP TBC" evidence="2">
    <location>
        <begin position="12"/>
        <end position="216"/>
    </location>
</feature>
<sequence length="216" mass="23249">MPSVLRAVRDGGVAPHLRRDVWPLLLGLISPGDCGAARRAKWGALRGEFARLAALVGDDVAAAECYERQARGTGRRRRREGPRVRWAGGSELYGGEGDGAHEPWLVTKRRVMTDSVRTAGDGPLFQGEQRCGAVARLERLLLAYALADAGTGYCQGMADLAAPFVHLYPSDAEARVGLDWLLTESGLFLPCCALTALGEVRFDTGPPPSPTAHCRR</sequence>
<dbReference type="Proteomes" id="UP000054498">
    <property type="component" value="Unassembled WGS sequence"/>
</dbReference>
<dbReference type="InterPro" id="IPR000195">
    <property type="entry name" value="Rab-GAP-TBC_dom"/>
</dbReference>
<dbReference type="PANTHER" id="PTHR22957">
    <property type="entry name" value="TBC1 DOMAIN FAMILY MEMBER GTPASE-ACTIVATING PROTEIN"/>
    <property type="match status" value="1"/>
</dbReference>
<dbReference type="OrthoDB" id="10264062at2759"/>
<dbReference type="GO" id="GO:0005096">
    <property type="term" value="F:GTPase activator activity"/>
    <property type="evidence" value="ECO:0007669"/>
    <property type="project" value="UniProtKB-KW"/>
</dbReference>